<reference evidence="2" key="1">
    <citation type="submission" date="2005-05" db="EMBL/GenBank/DDBJ databases">
        <authorList>
            <person name="Underwood B.A."/>
            <person name="Xiao Y."/>
            <person name="Moskal W."/>
            <person name="Monaghan E."/>
            <person name="Wang W."/>
            <person name="Redman J."/>
            <person name="Wu H.C."/>
            <person name="Utterback T."/>
            <person name="Town C.D."/>
        </authorList>
    </citation>
    <scope>NUCLEOTIDE SEQUENCE</scope>
</reference>
<protein>
    <submittedName>
        <fullName evidence="2">Replication protein-related</fullName>
    </submittedName>
</protein>
<dbReference type="AlphaFoldDB" id="Q4PSE1"/>
<dbReference type="Gene3D" id="2.40.50.140">
    <property type="entry name" value="Nucleic acid-binding proteins"/>
    <property type="match status" value="1"/>
</dbReference>
<dbReference type="InterPro" id="IPR003871">
    <property type="entry name" value="RFA1B/D_OB_1st"/>
</dbReference>
<dbReference type="Pfam" id="PF02721">
    <property type="entry name" value="DUF223"/>
    <property type="match status" value="1"/>
</dbReference>
<sequence length="106" mass="12622">MAERNYIPDLNLHRNNHVLYVKILSIWDNPSMIKPTPTTMILCDVKGNRIDARVPWGDYMNNFKPSLFEGKSYYLADFRLKRATTIPKYSDFHYEIEFMWKNVACK</sequence>
<proteinExistence type="evidence at transcript level"/>
<organism evidence="2">
    <name type="scientific">Arabidopsis thaliana</name>
    <name type="common">Mouse-ear cress</name>
    <dbReference type="NCBI Taxonomy" id="3702"/>
    <lineage>
        <taxon>Eukaryota</taxon>
        <taxon>Viridiplantae</taxon>
        <taxon>Streptophyta</taxon>
        <taxon>Embryophyta</taxon>
        <taxon>Tracheophyta</taxon>
        <taxon>Spermatophyta</taxon>
        <taxon>Magnoliopsida</taxon>
        <taxon>eudicotyledons</taxon>
        <taxon>Gunneridae</taxon>
        <taxon>Pentapetalae</taxon>
        <taxon>rosids</taxon>
        <taxon>malvids</taxon>
        <taxon>Brassicales</taxon>
        <taxon>Brassicaceae</taxon>
        <taxon>Camelineae</taxon>
        <taxon>Arabidopsis</taxon>
    </lineage>
</organism>
<name>Q4PSE1_ARATH</name>
<dbReference type="InterPro" id="IPR012340">
    <property type="entry name" value="NA-bd_OB-fold"/>
</dbReference>
<dbReference type="CDD" id="cd04480">
    <property type="entry name" value="RPA1_DBD_A_like"/>
    <property type="match status" value="1"/>
</dbReference>
<dbReference type="EMBL" id="DQ056695">
    <property type="protein sequence ID" value="AAY78841.1"/>
    <property type="molecule type" value="mRNA"/>
</dbReference>
<feature type="domain" description="Replication protein A 70 kDa DNA-binding subunit B/D first OB fold" evidence="1">
    <location>
        <begin position="6"/>
        <end position="101"/>
    </location>
</feature>
<evidence type="ECO:0000259" key="1">
    <source>
        <dbReference type="Pfam" id="PF02721"/>
    </source>
</evidence>
<dbReference type="SUPFAM" id="SSF50249">
    <property type="entry name" value="Nucleic acid-binding proteins"/>
    <property type="match status" value="1"/>
</dbReference>
<accession>Q4PSE1</accession>
<evidence type="ECO:0000313" key="2">
    <source>
        <dbReference type="EMBL" id="AAY78841.1"/>
    </source>
</evidence>
<gene>
    <name evidence="2" type="ordered locus">At5g34460</name>
</gene>